<proteinExistence type="predicted"/>
<evidence type="ECO:0000256" key="5">
    <source>
        <dbReference type="SAM" id="Phobius"/>
    </source>
</evidence>
<organism evidence="6 7">
    <name type="scientific">Armillaria solidipes</name>
    <dbReference type="NCBI Taxonomy" id="1076256"/>
    <lineage>
        <taxon>Eukaryota</taxon>
        <taxon>Fungi</taxon>
        <taxon>Dikarya</taxon>
        <taxon>Basidiomycota</taxon>
        <taxon>Agaricomycotina</taxon>
        <taxon>Agaricomycetes</taxon>
        <taxon>Agaricomycetidae</taxon>
        <taxon>Agaricales</taxon>
        <taxon>Marasmiineae</taxon>
        <taxon>Physalacriaceae</taxon>
        <taxon>Armillaria</taxon>
    </lineage>
</organism>
<evidence type="ECO:0000256" key="3">
    <source>
        <dbReference type="ARBA" id="ARBA00022989"/>
    </source>
</evidence>
<dbReference type="InterPro" id="IPR000537">
    <property type="entry name" value="UbiA_prenyltransferase"/>
</dbReference>
<evidence type="ECO:0000256" key="2">
    <source>
        <dbReference type="ARBA" id="ARBA00022692"/>
    </source>
</evidence>
<dbReference type="GO" id="GO:0016765">
    <property type="term" value="F:transferase activity, transferring alkyl or aryl (other than methyl) groups"/>
    <property type="evidence" value="ECO:0007669"/>
    <property type="project" value="InterPro"/>
</dbReference>
<dbReference type="CDD" id="cd13965">
    <property type="entry name" value="PT_UbiA_3"/>
    <property type="match status" value="1"/>
</dbReference>
<dbReference type="Proteomes" id="UP000218334">
    <property type="component" value="Unassembled WGS sequence"/>
</dbReference>
<dbReference type="Gene3D" id="1.10.357.140">
    <property type="entry name" value="UbiA prenyltransferase"/>
    <property type="match status" value="1"/>
</dbReference>
<feature type="transmembrane region" description="Helical" evidence="5">
    <location>
        <begin position="192"/>
        <end position="212"/>
    </location>
</feature>
<comment type="subcellular location">
    <subcellularLocation>
        <location evidence="1">Membrane</location>
        <topology evidence="1">Multi-pass membrane protein</topology>
    </subcellularLocation>
</comment>
<feature type="transmembrane region" description="Helical" evidence="5">
    <location>
        <begin position="224"/>
        <end position="241"/>
    </location>
</feature>
<dbReference type="PANTHER" id="PTHR42723">
    <property type="entry name" value="CHLOROPHYLL SYNTHASE"/>
    <property type="match status" value="1"/>
</dbReference>
<keyword evidence="2 5" id="KW-0812">Transmembrane</keyword>
<evidence type="ECO:0000313" key="7">
    <source>
        <dbReference type="Proteomes" id="UP000218334"/>
    </source>
</evidence>
<dbReference type="Pfam" id="PF01040">
    <property type="entry name" value="UbiA"/>
    <property type="match status" value="1"/>
</dbReference>
<keyword evidence="7" id="KW-1185">Reference proteome</keyword>
<evidence type="ECO:0008006" key="8">
    <source>
        <dbReference type="Google" id="ProtNLM"/>
    </source>
</evidence>
<dbReference type="STRING" id="1076256.A0A2H3B264"/>
<accession>A0A2H3B264</accession>
<keyword evidence="4 5" id="KW-0472">Membrane</keyword>
<dbReference type="InterPro" id="IPR050475">
    <property type="entry name" value="Prenyltransferase_related"/>
</dbReference>
<protein>
    <recommendedName>
        <fullName evidence="8">UbiA prenyltransferase</fullName>
    </recommendedName>
</protein>
<dbReference type="PANTHER" id="PTHR42723:SF1">
    <property type="entry name" value="CHLOROPHYLL SYNTHASE, CHLOROPLASTIC"/>
    <property type="match status" value="1"/>
</dbReference>
<dbReference type="AlphaFoldDB" id="A0A2H3B264"/>
<dbReference type="InterPro" id="IPR044878">
    <property type="entry name" value="UbiA_sf"/>
</dbReference>
<dbReference type="EMBL" id="KZ293478">
    <property type="protein sequence ID" value="PBK61152.1"/>
    <property type="molecule type" value="Genomic_DNA"/>
</dbReference>
<dbReference type="GO" id="GO:0016020">
    <property type="term" value="C:membrane"/>
    <property type="evidence" value="ECO:0007669"/>
    <property type="project" value="UniProtKB-SubCell"/>
</dbReference>
<gene>
    <name evidence="6" type="ORF">ARMSODRAFT_997484</name>
</gene>
<name>A0A2H3B264_9AGAR</name>
<evidence type="ECO:0000313" key="6">
    <source>
        <dbReference type="EMBL" id="PBK61152.1"/>
    </source>
</evidence>
<evidence type="ECO:0000256" key="1">
    <source>
        <dbReference type="ARBA" id="ARBA00004141"/>
    </source>
</evidence>
<keyword evidence="3 5" id="KW-1133">Transmembrane helix</keyword>
<reference evidence="7" key="1">
    <citation type="journal article" date="2017" name="Nat. Ecol. Evol.">
        <title>Genome expansion and lineage-specific genetic innovations in the forest pathogenic fungi Armillaria.</title>
        <authorList>
            <person name="Sipos G."/>
            <person name="Prasanna A.N."/>
            <person name="Walter M.C."/>
            <person name="O'Connor E."/>
            <person name="Balint B."/>
            <person name="Krizsan K."/>
            <person name="Kiss B."/>
            <person name="Hess J."/>
            <person name="Varga T."/>
            <person name="Slot J."/>
            <person name="Riley R."/>
            <person name="Boka B."/>
            <person name="Rigling D."/>
            <person name="Barry K."/>
            <person name="Lee J."/>
            <person name="Mihaltcheva S."/>
            <person name="LaButti K."/>
            <person name="Lipzen A."/>
            <person name="Waldron R."/>
            <person name="Moloney N.M."/>
            <person name="Sperisen C."/>
            <person name="Kredics L."/>
            <person name="Vagvoelgyi C."/>
            <person name="Patrignani A."/>
            <person name="Fitzpatrick D."/>
            <person name="Nagy I."/>
            <person name="Doyle S."/>
            <person name="Anderson J.B."/>
            <person name="Grigoriev I.V."/>
            <person name="Gueldener U."/>
            <person name="Muensterkoetter M."/>
            <person name="Nagy L.G."/>
        </authorList>
    </citation>
    <scope>NUCLEOTIDE SEQUENCE [LARGE SCALE GENOMIC DNA]</scope>
    <source>
        <strain evidence="7">28-4</strain>
    </source>
</reference>
<sequence>MHLFTKSDVKTILVPVVNLIFSRDARSFDQNFQSIYMVFWVWIHLLQFCVSNQVSSIDEDAMNKPWRPLPASRITPEGAHRLRWILLPLCVGLSISQGISRVGVILSLGIWINNDLGFDRHWFTRNLCSALGYWAFNHGATSILCAGHHCQIGRHVLVAEMFSSLIVLTTIQAQDFQDIEGDRVMERHTLPILLPTISRNAMLLLLIAWSIGLGQMAQLQGLRYALFTFSGIAVGYRFVAYRTAKQDHKSYVYYNVSVLVSVCWPCE</sequence>
<evidence type="ECO:0000256" key="4">
    <source>
        <dbReference type="ARBA" id="ARBA00023136"/>
    </source>
</evidence>